<evidence type="ECO:0000256" key="1">
    <source>
        <dbReference type="SAM" id="Phobius"/>
    </source>
</evidence>
<protein>
    <recommendedName>
        <fullName evidence="4">Type II secretion system protein</fullName>
    </recommendedName>
</protein>
<dbReference type="Proteomes" id="UP000070457">
    <property type="component" value="Unassembled WGS sequence"/>
</dbReference>
<feature type="transmembrane region" description="Helical" evidence="1">
    <location>
        <begin position="12"/>
        <end position="33"/>
    </location>
</feature>
<gene>
    <name evidence="2" type="ORF">TR69_WS6001000306</name>
</gene>
<evidence type="ECO:0008006" key="4">
    <source>
        <dbReference type="Google" id="ProtNLM"/>
    </source>
</evidence>
<evidence type="ECO:0000313" key="3">
    <source>
        <dbReference type="Proteomes" id="UP000070457"/>
    </source>
</evidence>
<dbReference type="EMBL" id="JYNZ01000002">
    <property type="protein sequence ID" value="KXK27430.1"/>
    <property type="molecule type" value="Genomic_DNA"/>
</dbReference>
<proteinExistence type="predicted"/>
<reference evidence="2 3" key="1">
    <citation type="submission" date="2015-02" db="EMBL/GenBank/DDBJ databases">
        <title>Improved understanding of the partial-nitritation anammox process through 23 genomes representing the majority of the microbial community.</title>
        <authorList>
            <person name="Speth D.R."/>
            <person name="In T Zandt M."/>
            <person name="Guerrero Cruz S."/>
            <person name="Jetten M.S."/>
            <person name="Dutilh B.E."/>
        </authorList>
    </citation>
    <scope>NUCLEOTIDE SEQUENCE [LARGE SCALE GENOMIC DNA]</scope>
    <source>
        <strain evidence="2">OLB20</strain>
    </source>
</reference>
<name>A0A136M0J7_9BACT</name>
<organism evidence="2 3">
    <name type="scientific">candidate division WS6 bacterium OLB20</name>
    <dbReference type="NCBI Taxonomy" id="1617426"/>
    <lineage>
        <taxon>Bacteria</taxon>
        <taxon>Candidatus Dojkabacteria</taxon>
    </lineage>
</organism>
<comment type="caution">
    <text evidence="2">The sequence shown here is derived from an EMBL/GenBank/DDBJ whole genome shotgun (WGS) entry which is preliminary data.</text>
</comment>
<dbReference type="AlphaFoldDB" id="A0A136M0J7"/>
<sequence>MVRQRAITLIETLVYLAVFGVMFTVVIAFMLSVSESNRRSLVQNEVERSVLFLFNHMEDTFNRASAINAGTSVFDNNNGVLHLTAGTDDYIYRLDSQRIEFSEEGVDNFISSGELRVTQLRFEPVELSDGSLVGIRVVATYTSDKFPDVVREVESAFLLDF</sequence>
<dbReference type="STRING" id="1617426.TR69_WS6001000306"/>
<keyword evidence="1" id="KW-1133">Transmembrane helix</keyword>
<keyword evidence="1" id="KW-0812">Transmembrane</keyword>
<accession>A0A136M0J7</accession>
<keyword evidence="1" id="KW-0472">Membrane</keyword>
<evidence type="ECO:0000313" key="2">
    <source>
        <dbReference type="EMBL" id="KXK27430.1"/>
    </source>
</evidence>